<dbReference type="OrthoDB" id="426882at2759"/>
<dbReference type="PANTHER" id="PTHR42782">
    <property type="entry name" value="SI:CH73-314G15.3"/>
    <property type="match status" value="1"/>
</dbReference>
<evidence type="ECO:0000313" key="1">
    <source>
        <dbReference type="EMBL" id="KIL63728.1"/>
    </source>
</evidence>
<organism evidence="1 2">
    <name type="scientific">Amanita muscaria (strain Koide BX008)</name>
    <dbReference type="NCBI Taxonomy" id="946122"/>
    <lineage>
        <taxon>Eukaryota</taxon>
        <taxon>Fungi</taxon>
        <taxon>Dikarya</taxon>
        <taxon>Basidiomycota</taxon>
        <taxon>Agaricomycotina</taxon>
        <taxon>Agaricomycetes</taxon>
        <taxon>Agaricomycetidae</taxon>
        <taxon>Agaricales</taxon>
        <taxon>Pluteineae</taxon>
        <taxon>Amanitaceae</taxon>
        <taxon>Amanita</taxon>
    </lineage>
</organism>
<dbReference type="PANTHER" id="PTHR42782:SF2">
    <property type="entry name" value="3-OXOACYL-[ACYL-CARRIER-PROTEIN] SYNTHASE-LIKE PROTEIN"/>
    <property type="match status" value="1"/>
</dbReference>
<sequence length="119" mass="13530">MPVHPSLWESAIATVVHEARGLDVNPSTIERFRRAVDKESVGLSMPTRDGGLDSVKTFREEVNRAQVKGPFNVEDREKAGLTREFYKDLRGEAKEDNHNDEKVDLAKVVARLAVQYFQY</sequence>
<name>A0A0C2X4S8_AMAMK</name>
<dbReference type="Proteomes" id="UP000054549">
    <property type="component" value="Unassembled WGS sequence"/>
</dbReference>
<proteinExistence type="predicted"/>
<dbReference type="InParanoid" id="A0A0C2X4S8"/>
<dbReference type="HOGENOM" id="CLU_2060907_0_0_1"/>
<evidence type="ECO:0000313" key="2">
    <source>
        <dbReference type="Proteomes" id="UP000054549"/>
    </source>
</evidence>
<accession>A0A0C2X4S8</accession>
<dbReference type="EMBL" id="KN818256">
    <property type="protein sequence ID" value="KIL63728.1"/>
    <property type="molecule type" value="Genomic_DNA"/>
</dbReference>
<reference evidence="1 2" key="1">
    <citation type="submission" date="2014-04" db="EMBL/GenBank/DDBJ databases">
        <title>Evolutionary Origins and Diversification of the Mycorrhizal Mutualists.</title>
        <authorList>
            <consortium name="DOE Joint Genome Institute"/>
            <consortium name="Mycorrhizal Genomics Consortium"/>
            <person name="Kohler A."/>
            <person name="Kuo A."/>
            <person name="Nagy L.G."/>
            <person name="Floudas D."/>
            <person name="Copeland A."/>
            <person name="Barry K.W."/>
            <person name="Cichocki N."/>
            <person name="Veneault-Fourrey C."/>
            <person name="LaButti K."/>
            <person name="Lindquist E.A."/>
            <person name="Lipzen A."/>
            <person name="Lundell T."/>
            <person name="Morin E."/>
            <person name="Murat C."/>
            <person name="Riley R."/>
            <person name="Ohm R."/>
            <person name="Sun H."/>
            <person name="Tunlid A."/>
            <person name="Henrissat B."/>
            <person name="Grigoriev I.V."/>
            <person name="Hibbett D.S."/>
            <person name="Martin F."/>
        </authorList>
    </citation>
    <scope>NUCLEOTIDE SEQUENCE [LARGE SCALE GENOMIC DNA]</scope>
    <source>
        <strain evidence="1 2">Koide BX008</strain>
    </source>
</reference>
<protein>
    <submittedName>
        <fullName evidence="1">Uncharacterized protein</fullName>
    </submittedName>
</protein>
<keyword evidence="2" id="KW-1185">Reference proteome</keyword>
<gene>
    <name evidence="1" type="ORF">M378DRAFT_24942</name>
</gene>
<dbReference type="AlphaFoldDB" id="A0A0C2X4S8"/>
<dbReference type="STRING" id="946122.A0A0C2X4S8"/>